<proteinExistence type="predicted"/>
<dbReference type="AlphaFoldDB" id="A0A7J5DY57"/>
<evidence type="ECO:0000256" key="3">
    <source>
        <dbReference type="ARBA" id="ARBA00022692"/>
    </source>
</evidence>
<feature type="transmembrane region" description="Helical" evidence="6">
    <location>
        <begin position="64"/>
        <end position="84"/>
    </location>
</feature>
<dbReference type="InterPro" id="IPR032694">
    <property type="entry name" value="CopC/D"/>
</dbReference>
<feature type="transmembrane region" description="Helical" evidence="6">
    <location>
        <begin position="237"/>
        <end position="259"/>
    </location>
</feature>
<dbReference type="Pfam" id="PF05425">
    <property type="entry name" value="CopD"/>
    <property type="match status" value="1"/>
</dbReference>
<keyword evidence="2" id="KW-1003">Cell membrane</keyword>
<dbReference type="RefSeq" id="WP_151578511.1">
    <property type="nucleotide sequence ID" value="NZ_WBVM01000001.1"/>
</dbReference>
<comment type="caution">
    <text evidence="8">The sequence shown here is derived from an EMBL/GenBank/DDBJ whole genome shotgun (WGS) entry which is preliminary data.</text>
</comment>
<feature type="transmembrane region" description="Helical" evidence="6">
    <location>
        <begin position="351"/>
        <end position="380"/>
    </location>
</feature>
<keyword evidence="5 6" id="KW-0472">Membrane</keyword>
<evidence type="ECO:0000256" key="2">
    <source>
        <dbReference type="ARBA" id="ARBA00022475"/>
    </source>
</evidence>
<gene>
    <name evidence="8" type="ORF">F9L07_03180</name>
</gene>
<evidence type="ECO:0000256" key="1">
    <source>
        <dbReference type="ARBA" id="ARBA00004651"/>
    </source>
</evidence>
<sequence>MGIGLWIGCLVAALWIRRHPDTDLPVLVARYSRLAGWCFVAVAISGVLAALLRVPRVSDLASSYGLLLGVKVAAFGLLGALGWWQRTRVVGRLAEEADQSSARTLFTRLAALEVAFMALAAGAGTALSRTPPPGIETADEPTPTEALLGHSMPPELGFAQWFTEWRIDSFWAPIAVAAALVYVAGVRRLSRRGDRWSRGRMIAWLVGCLGLLWATSGPPGAYGDVLFSMHMIQHMTVATAVPTFFVLGAPVTLALRAVVRRVDGSRGPREWLLLIVHSWPLRILGHPIVAGILFVVGMIAFYYSSLFEQSLRGHTMHLLMTAHFLLTGYLFANVVCGVDPGPRRPIYPLRVLLIMVVFGFHALFAVALMGATELLAGAWFTALDRPWGPSPADDQYVGASLGWVLGEYPLVILAVAVVWAWVRDDHREAKRLDRQADRDNGQELARYNEFLQGLGRSSTNEGHDR</sequence>
<keyword evidence="4 6" id="KW-1133">Transmembrane helix</keyword>
<feature type="transmembrane region" description="Helical" evidence="6">
    <location>
        <begin position="400"/>
        <end position="422"/>
    </location>
</feature>
<comment type="subcellular location">
    <subcellularLocation>
        <location evidence="1">Cell membrane</location>
        <topology evidence="1">Multi-pass membrane protein</topology>
    </subcellularLocation>
</comment>
<dbReference type="GO" id="GO:0005886">
    <property type="term" value="C:plasma membrane"/>
    <property type="evidence" value="ECO:0007669"/>
    <property type="project" value="UniProtKB-SubCell"/>
</dbReference>
<evidence type="ECO:0000313" key="8">
    <source>
        <dbReference type="EMBL" id="KAB2810956.1"/>
    </source>
</evidence>
<dbReference type="GO" id="GO:0006825">
    <property type="term" value="P:copper ion transport"/>
    <property type="evidence" value="ECO:0007669"/>
    <property type="project" value="InterPro"/>
</dbReference>
<evidence type="ECO:0000259" key="7">
    <source>
        <dbReference type="Pfam" id="PF05425"/>
    </source>
</evidence>
<dbReference type="Proteomes" id="UP000449906">
    <property type="component" value="Unassembled WGS sequence"/>
</dbReference>
<dbReference type="InterPro" id="IPR019108">
    <property type="entry name" value="Caa3_assmbl_CtaG-rel"/>
</dbReference>
<accession>A0A7J5DY57</accession>
<protein>
    <submittedName>
        <fullName evidence="8">Bifunctional copper resistance protein CopD/cytochrome c oxidase assembly protein</fullName>
    </submittedName>
</protein>
<dbReference type="Pfam" id="PF09678">
    <property type="entry name" value="Caa3_CtaG"/>
    <property type="match status" value="1"/>
</dbReference>
<feature type="transmembrane region" description="Helical" evidence="6">
    <location>
        <begin position="271"/>
        <end position="304"/>
    </location>
</feature>
<reference evidence="8 9" key="1">
    <citation type="submission" date="2019-09" db="EMBL/GenBank/DDBJ databases">
        <title>Pimelobacter sp. isolated from Paulinella.</title>
        <authorList>
            <person name="Jeong S.E."/>
        </authorList>
    </citation>
    <scope>NUCLEOTIDE SEQUENCE [LARGE SCALE GENOMIC DNA]</scope>
    <source>
        <strain evidence="8 9">Pch-N</strain>
    </source>
</reference>
<dbReference type="PANTHER" id="PTHR34820:SF4">
    <property type="entry name" value="INNER MEMBRANE PROTEIN YEBZ"/>
    <property type="match status" value="1"/>
</dbReference>
<evidence type="ECO:0000256" key="6">
    <source>
        <dbReference type="SAM" id="Phobius"/>
    </source>
</evidence>
<feature type="transmembrane region" description="Helical" evidence="6">
    <location>
        <begin position="316"/>
        <end position="339"/>
    </location>
</feature>
<dbReference type="InterPro" id="IPR008457">
    <property type="entry name" value="Cu-R_CopD_dom"/>
</dbReference>
<evidence type="ECO:0000256" key="4">
    <source>
        <dbReference type="ARBA" id="ARBA00022989"/>
    </source>
</evidence>
<organism evidence="8 9">
    <name type="scientific">Nocardioides simplex</name>
    <name type="common">Arthrobacter simplex</name>
    <dbReference type="NCBI Taxonomy" id="2045"/>
    <lineage>
        <taxon>Bacteria</taxon>
        <taxon>Bacillati</taxon>
        <taxon>Actinomycetota</taxon>
        <taxon>Actinomycetes</taxon>
        <taxon>Propionibacteriales</taxon>
        <taxon>Nocardioidaceae</taxon>
        <taxon>Pimelobacter</taxon>
    </lineage>
</organism>
<feature type="transmembrane region" description="Helical" evidence="6">
    <location>
        <begin position="170"/>
        <end position="189"/>
    </location>
</feature>
<dbReference type="EMBL" id="WBVM01000001">
    <property type="protein sequence ID" value="KAB2810956.1"/>
    <property type="molecule type" value="Genomic_DNA"/>
</dbReference>
<name>A0A7J5DY57_NOCSI</name>
<dbReference type="PANTHER" id="PTHR34820">
    <property type="entry name" value="INNER MEMBRANE PROTEIN YEBZ"/>
    <property type="match status" value="1"/>
</dbReference>
<evidence type="ECO:0000256" key="5">
    <source>
        <dbReference type="ARBA" id="ARBA00023136"/>
    </source>
</evidence>
<keyword evidence="3 6" id="KW-0812">Transmembrane</keyword>
<feature type="domain" description="Copper resistance protein D" evidence="7">
    <location>
        <begin position="27"/>
        <end position="123"/>
    </location>
</feature>
<feature type="transmembrane region" description="Helical" evidence="6">
    <location>
        <begin position="201"/>
        <end position="217"/>
    </location>
</feature>
<feature type="transmembrane region" description="Helical" evidence="6">
    <location>
        <begin position="34"/>
        <end position="52"/>
    </location>
</feature>
<evidence type="ECO:0000313" key="9">
    <source>
        <dbReference type="Proteomes" id="UP000449906"/>
    </source>
</evidence>